<feature type="compositionally biased region" description="Low complexity" evidence="6">
    <location>
        <begin position="32"/>
        <end position="70"/>
    </location>
</feature>
<feature type="transmembrane region" description="Helical" evidence="7">
    <location>
        <begin position="392"/>
        <end position="418"/>
    </location>
</feature>
<evidence type="ECO:0000313" key="8">
    <source>
        <dbReference type="EMBL" id="TWG81236.1"/>
    </source>
</evidence>
<sequence length="437" mass="45762">MPQGYADSVAAGMRPRWRFRFPDMSVPPSPHSTPAVPAASRPASATDVPSASPASSPLASDGNDSAAAESGKAGPAARLLPGAIQRGSLALVILATLACLYALHVAKAFIIPVVLAVILTYLLDPLVGALNRQRIPRTIGATVVLLGLVAALLMAAYLLQGQVESIVDRLPEIARKLSRSLSALLSGDDSMWQKIQRAATVLTGSPQSPLGAGGAVVADKPAHSVHEMLLAGSVSALTAIGQSAVVLFLTFFLLVSGDIFKRKFVKMAGRTLTQKKINVHMLEEINRAIQRYMLMLLITNAALGVMTWLLLKLIGLQHAGTWAVAAAALHLVPYFGSGVTAVCLGVAAFMQFGTLGMAAAAAGGSLLIATLIGNVVQTWMTGRMAKMNPVAVFVALLLFTWLWGAWGMLLAIPLAVIAKVVADHIEGLEFAAEFLGE</sequence>
<feature type="transmembrane region" description="Helical" evidence="7">
    <location>
        <begin position="109"/>
        <end position="127"/>
    </location>
</feature>
<comment type="similarity">
    <text evidence="2">Belongs to the autoinducer-2 exporter (AI-2E) (TC 2.A.86) family.</text>
</comment>
<name>A0A562B7Q1_9BURK</name>
<reference evidence="8 9" key="1">
    <citation type="submission" date="2019-07" db="EMBL/GenBank/DDBJ databases">
        <title>Genome sequencing of lignin-degrading bacterial isolates.</title>
        <authorList>
            <person name="Gladden J."/>
        </authorList>
    </citation>
    <scope>NUCLEOTIDE SEQUENCE [LARGE SCALE GENOMIC DNA]</scope>
    <source>
        <strain evidence="8 9">J11</strain>
    </source>
</reference>
<feature type="region of interest" description="Disordered" evidence="6">
    <location>
        <begin position="22"/>
        <end position="70"/>
    </location>
</feature>
<dbReference type="PANTHER" id="PTHR21716">
    <property type="entry name" value="TRANSMEMBRANE PROTEIN"/>
    <property type="match status" value="1"/>
</dbReference>
<evidence type="ECO:0000256" key="6">
    <source>
        <dbReference type="SAM" id="MobiDB-lite"/>
    </source>
</evidence>
<evidence type="ECO:0000256" key="7">
    <source>
        <dbReference type="SAM" id="Phobius"/>
    </source>
</evidence>
<gene>
    <name evidence="8" type="ORF">L602_004300000020</name>
</gene>
<evidence type="ECO:0000256" key="2">
    <source>
        <dbReference type="ARBA" id="ARBA00009773"/>
    </source>
</evidence>
<organism evidence="8 9">
    <name type="scientific">Cupriavidus gilardii J11</name>
    <dbReference type="NCBI Taxonomy" id="936133"/>
    <lineage>
        <taxon>Bacteria</taxon>
        <taxon>Pseudomonadati</taxon>
        <taxon>Pseudomonadota</taxon>
        <taxon>Betaproteobacteria</taxon>
        <taxon>Burkholderiales</taxon>
        <taxon>Burkholderiaceae</taxon>
        <taxon>Cupriavidus</taxon>
    </lineage>
</organism>
<dbReference type="GO" id="GO:0016020">
    <property type="term" value="C:membrane"/>
    <property type="evidence" value="ECO:0007669"/>
    <property type="project" value="UniProtKB-SubCell"/>
</dbReference>
<accession>A0A562B7Q1</accession>
<comment type="caution">
    <text evidence="8">The sequence shown here is derived from an EMBL/GenBank/DDBJ whole genome shotgun (WGS) entry which is preliminary data.</text>
</comment>
<evidence type="ECO:0000313" key="9">
    <source>
        <dbReference type="Proteomes" id="UP000318141"/>
    </source>
</evidence>
<keyword evidence="4 7" id="KW-1133">Transmembrane helix</keyword>
<dbReference type="Pfam" id="PF01594">
    <property type="entry name" value="AI-2E_transport"/>
    <property type="match status" value="1"/>
</dbReference>
<evidence type="ECO:0000256" key="3">
    <source>
        <dbReference type="ARBA" id="ARBA00022692"/>
    </source>
</evidence>
<feature type="transmembrane region" description="Helical" evidence="7">
    <location>
        <begin position="292"/>
        <end position="311"/>
    </location>
</feature>
<feature type="transmembrane region" description="Helical" evidence="7">
    <location>
        <begin position="87"/>
        <end position="103"/>
    </location>
</feature>
<evidence type="ECO:0000256" key="4">
    <source>
        <dbReference type="ARBA" id="ARBA00022989"/>
    </source>
</evidence>
<dbReference type="EMBL" id="VLJN01000038">
    <property type="protein sequence ID" value="TWG81236.1"/>
    <property type="molecule type" value="Genomic_DNA"/>
</dbReference>
<dbReference type="GO" id="GO:0055085">
    <property type="term" value="P:transmembrane transport"/>
    <property type="evidence" value="ECO:0007669"/>
    <property type="project" value="TreeGrafter"/>
</dbReference>
<feature type="transmembrane region" description="Helical" evidence="7">
    <location>
        <begin position="357"/>
        <end position="380"/>
    </location>
</feature>
<evidence type="ECO:0000256" key="1">
    <source>
        <dbReference type="ARBA" id="ARBA00004141"/>
    </source>
</evidence>
<dbReference type="Proteomes" id="UP000318141">
    <property type="component" value="Unassembled WGS sequence"/>
</dbReference>
<feature type="transmembrane region" description="Helical" evidence="7">
    <location>
        <begin position="139"/>
        <end position="159"/>
    </location>
</feature>
<proteinExistence type="inferred from homology"/>
<keyword evidence="9" id="KW-1185">Reference proteome</keyword>
<keyword evidence="3 7" id="KW-0812">Transmembrane</keyword>
<evidence type="ECO:0000256" key="5">
    <source>
        <dbReference type="ARBA" id="ARBA00023136"/>
    </source>
</evidence>
<protein>
    <submittedName>
        <fullName evidence="8">Putative PurR-regulated permease PerM</fullName>
    </submittedName>
</protein>
<feature type="transmembrane region" description="Helical" evidence="7">
    <location>
        <begin position="331"/>
        <end position="350"/>
    </location>
</feature>
<dbReference type="InterPro" id="IPR002549">
    <property type="entry name" value="AI-2E-like"/>
</dbReference>
<feature type="transmembrane region" description="Helical" evidence="7">
    <location>
        <begin position="239"/>
        <end position="260"/>
    </location>
</feature>
<dbReference type="AlphaFoldDB" id="A0A562B7Q1"/>
<comment type="subcellular location">
    <subcellularLocation>
        <location evidence="1">Membrane</location>
        <topology evidence="1">Multi-pass membrane protein</topology>
    </subcellularLocation>
</comment>
<keyword evidence="5 7" id="KW-0472">Membrane</keyword>
<dbReference type="PANTHER" id="PTHR21716:SF16">
    <property type="entry name" value="BLL1467 PROTEIN"/>
    <property type="match status" value="1"/>
</dbReference>